<organism evidence="1">
    <name type="scientific">marine sediment metagenome</name>
    <dbReference type="NCBI Taxonomy" id="412755"/>
    <lineage>
        <taxon>unclassified sequences</taxon>
        <taxon>metagenomes</taxon>
        <taxon>ecological metagenomes</taxon>
    </lineage>
</organism>
<comment type="caution">
    <text evidence="1">The sequence shown here is derived from an EMBL/GenBank/DDBJ whole genome shotgun (WGS) entry which is preliminary data.</text>
</comment>
<gene>
    <name evidence="1" type="ORF">LCGC14_3135760</name>
</gene>
<sequence length="32" mass="3780">MSDQPAVHIHPTSQQEVKEWFDDHVETMGFRP</sequence>
<dbReference type="EMBL" id="LAZR01068585">
    <property type="protein sequence ID" value="KKK49365.1"/>
    <property type="molecule type" value="Genomic_DNA"/>
</dbReference>
<feature type="non-terminal residue" evidence="1">
    <location>
        <position position="32"/>
    </location>
</feature>
<dbReference type="AlphaFoldDB" id="A0A0F8WMB5"/>
<accession>A0A0F8WMB5</accession>
<evidence type="ECO:0000313" key="1">
    <source>
        <dbReference type="EMBL" id="KKK49365.1"/>
    </source>
</evidence>
<name>A0A0F8WMB5_9ZZZZ</name>
<reference evidence="1" key="1">
    <citation type="journal article" date="2015" name="Nature">
        <title>Complex archaea that bridge the gap between prokaryotes and eukaryotes.</title>
        <authorList>
            <person name="Spang A."/>
            <person name="Saw J.H."/>
            <person name="Jorgensen S.L."/>
            <person name="Zaremba-Niedzwiedzka K."/>
            <person name="Martijn J."/>
            <person name="Lind A.E."/>
            <person name="van Eijk R."/>
            <person name="Schleper C."/>
            <person name="Guy L."/>
            <person name="Ettema T.J."/>
        </authorList>
    </citation>
    <scope>NUCLEOTIDE SEQUENCE</scope>
</reference>
<proteinExistence type="predicted"/>
<protein>
    <submittedName>
        <fullName evidence="1">Uncharacterized protein</fullName>
    </submittedName>
</protein>